<dbReference type="SUPFAM" id="SSF52540">
    <property type="entry name" value="P-loop containing nucleoside triphosphate hydrolases"/>
    <property type="match status" value="1"/>
</dbReference>
<dbReference type="PROSITE" id="PS50893">
    <property type="entry name" value="ABC_TRANSPORTER_2"/>
    <property type="match status" value="1"/>
</dbReference>
<gene>
    <name evidence="9" type="primary">ccmA</name>
    <name evidence="9" type="ORF">DSM104440_01830</name>
</gene>
<evidence type="ECO:0000256" key="1">
    <source>
        <dbReference type="ARBA" id="ARBA00022448"/>
    </source>
</evidence>
<dbReference type="GO" id="GO:0005524">
    <property type="term" value="F:ATP binding"/>
    <property type="evidence" value="ECO:0007669"/>
    <property type="project" value="UniProtKB-KW"/>
</dbReference>
<dbReference type="InterPro" id="IPR003593">
    <property type="entry name" value="AAA+_ATPase"/>
</dbReference>
<evidence type="ECO:0000256" key="7">
    <source>
        <dbReference type="ARBA" id="ARBA00023136"/>
    </source>
</evidence>
<dbReference type="InParanoid" id="A0A6M4H9E2"/>
<evidence type="ECO:0000256" key="4">
    <source>
        <dbReference type="ARBA" id="ARBA00022748"/>
    </source>
</evidence>
<dbReference type="PANTHER" id="PTHR43499">
    <property type="entry name" value="ABC TRANSPORTER I FAMILY MEMBER 1"/>
    <property type="match status" value="1"/>
</dbReference>
<evidence type="ECO:0000256" key="5">
    <source>
        <dbReference type="ARBA" id="ARBA00022840"/>
    </source>
</evidence>
<dbReference type="KEGG" id="upl:DSM104440_01830"/>
<dbReference type="NCBIfam" id="TIGR01189">
    <property type="entry name" value="ccmA"/>
    <property type="match status" value="1"/>
</dbReference>
<dbReference type="SMART" id="SM00382">
    <property type="entry name" value="AAA"/>
    <property type="match status" value="1"/>
</dbReference>
<keyword evidence="10" id="KW-1185">Reference proteome</keyword>
<keyword evidence="2" id="KW-1003">Cell membrane</keyword>
<dbReference type="GO" id="GO:0017004">
    <property type="term" value="P:cytochrome complex assembly"/>
    <property type="evidence" value="ECO:0007669"/>
    <property type="project" value="UniProtKB-KW"/>
</dbReference>
<evidence type="ECO:0000313" key="10">
    <source>
        <dbReference type="Proteomes" id="UP000503096"/>
    </source>
</evidence>
<dbReference type="InterPro" id="IPR027417">
    <property type="entry name" value="P-loop_NTPase"/>
</dbReference>
<evidence type="ECO:0000256" key="2">
    <source>
        <dbReference type="ARBA" id="ARBA00022475"/>
    </source>
</evidence>
<sequence length="195" mass="20557">MSAASLEVRSLAASRGPVNLFSGISFRLSGGEALCVRGANGSGKTTLLRCAAGLTRPDAGEVQRDADFIYAGHLAGIKDDLTAEENLRFALRLRAVDAPVPAIAEALRAVGLESRRALPARRLSAGQRRRIGLARLALDPAPLWILDEPLTALDGDGEQLFAQGLARHLGRGGLALIATHHDLGSGTTKPQELRL</sequence>
<dbReference type="EMBL" id="CP053073">
    <property type="protein sequence ID" value="QJR15014.1"/>
    <property type="molecule type" value="Genomic_DNA"/>
</dbReference>
<keyword evidence="6" id="KW-1278">Translocase</keyword>
<dbReference type="PANTHER" id="PTHR43499:SF1">
    <property type="entry name" value="ABC TRANSPORTER I FAMILY MEMBER 1"/>
    <property type="match status" value="1"/>
</dbReference>
<proteinExistence type="predicted"/>
<evidence type="ECO:0000256" key="6">
    <source>
        <dbReference type="ARBA" id="ARBA00022967"/>
    </source>
</evidence>
<feature type="domain" description="ABC transporter" evidence="8">
    <location>
        <begin position="6"/>
        <end position="195"/>
    </location>
</feature>
<dbReference type="InterPro" id="IPR017871">
    <property type="entry name" value="ABC_transporter-like_CS"/>
</dbReference>
<dbReference type="Pfam" id="PF00005">
    <property type="entry name" value="ABC_tran"/>
    <property type="match status" value="1"/>
</dbReference>
<evidence type="ECO:0000313" key="9">
    <source>
        <dbReference type="EMBL" id="QJR15014.1"/>
    </source>
</evidence>
<keyword evidence="1" id="KW-0813">Transport</keyword>
<reference evidence="9 10" key="1">
    <citation type="submission" date="2020-04" db="EMBL/GenBank/DDBJ databases">
        <title>Usitatibacter rugosus gen. nov., sp. nov. and Usitatibacter palustris sp. nov., novel members of Usitatibacteraceae fam. nov. within the order Nitrosomonadales isolated from soil.</title>
        <authorList>
            <person name="Huber K.J."/>
            <person name="Neumann-Schaal M."/>
            <person name="Geppert A."/>
            <person name="Luckner M."/>
            <person name="Wanner G."/>
            <person name="Overmann J."/>
        </authorList>
    </citation>
    <scope>NUCLEOTIDE SEQUENCE [LARGE SCALE GENOMIC DNA]</scope>
    <source>
        <strain evidence="9 10">Swamp67</strain>
    </source>
</reference>
<dbReference type="GO" id="GO:0022857">
    <property type="term" value="F:transmembrane transporter activity"/>
    <property type="evidence" value="ECO:0007669"/>
    <property type="project" value="InterPro"/>
</dbReference>
<keyword evidence="7" id="KW-0472">Membrane</keyword>
<dbReference type="GO" id="GO:0016887">
    <property type="term" value="F:ATP hydrolysis activity"/>
    <property type="evidence" value="ECO:0007669"/>
    <property type="project" value="InterPro"/>
</dbReference>
<protein>
    <submittedName>
        <fullName evidence="9">Cytochrome c biogenesis ATP-binding export protein CcmA</fullName>
    </submittedName>
</protein>
<keyword evidence="5 9" id="KW-0067">ATP-binding</keyword>
<dbReference type="InterPro" id="IPR005895">
    <property type="entry name" value="ABC_transptr_haem_export_CcmA"/>
</dbReference>
<dbReference type="AlphaFoldDB" id="A0A6M4H9E2"/>
<dbReference type="FunCoup" id="A0A6M4H9E2">
    <property type="interactions" value="221"/>
</dbReference>
<dbReference type="Gene3D" id="3.40.50.300">
    <property type="entry name" value="P-loop containing nucleotide triphosphate hydrolases"/>
    <property type="match status" value="1"/>
</dbReference>
<dbReference type="PROSITE" id="PS00211">
    <property type="entry name" value="ABC_TRANSPORTER_1"/>
    <property type="match status" value="1"/>
</dbReference>
<organism evidence="9 10">
    <name type="scientific">Usitatibacter palustris</name>
    <dbReference type="NCBI Taxonomy" id="2732487"/>
    <lineage>
        <taxon>Bacteria</taxon>
        <taxon>Pseudomonadati</taxon>
        <taxon>Pseudomonadota</taxon>
        <taxon>Betaproteobacteria</taxon>
        <taxon>Nitrosomonadales</taxon>
        <taxon>Usitatibacteraceae</taxon>
        <taxon>Usitatibacter</taxon>
    </lineage>
</organism>
<evidence type="ECO:0000256" key="3">
    <source>
        <dbReference type="ARBA" id="ARBA00022741"/>
    </source>
</evidence>
<evidence type="ECO:0000259" key="8">
    <source>
        <dbReference type="PROSITE" id="PS50893"/>
    </source>
</evidence>
<keyword evidence="4" id="KW-0201">Cytochrome c-type biogenesis</keyword>
<keyword evidence="3" id="KW-0547">Nucleotide-binding</keyword>
<name>A0A6M4H9E2_9PROT</name>
<accession>A0A6M4H9E2</accession>
<dbReference type="RefSeq" id="WP_171161928.1">
    <property type="nucleotide sequence ID" value="NZ_CP053073.1"/>
</dbReference>
<dbReference type="InterPro" id="IPR003439">
    <property type="entry name" value="ABC_transporter-like_ATP-bd"/>
</dbReference>
<dbReference type="Proteomes" id="UP000503096">
    <property type="component" value="Chromosome"/>
</dbReference>